<protein>
    <submittedName>
        <fullName evidence="1">Uncharacterized protein</fullName>
    </submittedName>
</protein>
<comment type="caution">
    <text evidence="1">The sequence shown here is derived from an EMBL/GenBank/DDBJ whole genome shotgun (WGS) entry which is preliminary data.</text>
</comment>
<reference evidence="1" key="2">
    <citation type="submission" date="2021-04" db="EMBL/GenBank/DDBJ databases">
        <authorList>
            <person name="Gilroy R."/>
        </authorList>
    </citation>
    <scope>NUCLEOTIDE SEQUENCE</scope>
    <source>
        <strain evidence="1">USAMLcec2-132</strain>
    </source>
</reference>
<organism evidence="1 2">
    <name type="scientific">Candidatus Eisenbergiella merdavium</name>
    <dbReference type="NCBI Taxonomy" id="2838551"/>
    <lineage>
        <taxon>Bacteria</taxon>
        <taxon>Bacillati</taxon>
        <taxon>Bacillota</taxon>
        <taxon>Clostridia</taxon>
        <taxon>Lachnospirales</taxon>
        <taxon>Lachnospiraceae</taxon>
        <taxon>Eisenbergiella</taxon>
    </lineage>
</organism>
<name>A0A9D2NEL9_9FIRM</name>
<evidence type="ECO:0000313" key="1">
    <source>
        <dbReference type="EMBL" id="HJC23019.1"/>
    </source>
</evidence>
<dbReference type="EMBL" id="DWWS01000018">
    <property type="protein sequence ID" value="HJC23019.1"/>
    <property type="molecule type" value="Genomic_DNA"/>
</dbReference>
<accession>A0A9D2NEL9</accession>
<gene>
    <name evidence="1" type="ORF">H9761_04860</name>
</gene>
<proteinExistence type="predicted"/>
<reference evidence="1" key="1">
    <citation type="journal article" date="2021" name="PeerJ">
        <title>Extensive microbial diversity within the chicken gut microbiome revealed by metagenomics and culture.</title>
        <authorList>
            <person name="Gilroy R."/>
            <person name="Ravi A."/>
            <person name="Getino M."/>
            <person name="Pursley I."/>
            <person name="Horton D.L."/>
            <person name="Alikhan N.F."/>
            <person name="Baker D."/>
            <person name="Gharbi K."/>
            <person name="Hall N."/>
            <person name="Watson M."/>
            <person name="Adriaenssens E.M."/>
            <person name="Foster-Nyarko E."/>
            <person name="Jarju S."/>
            <person name="Secka A."/>
            <person name="Antonio M."/>
            <person name="Oren A."/>
            <person name="Chaudhuri R.R."/>
            <person name="La Ragione R."/>
            <person name="Hildebrand F."/>
            <person name="Pallen M.J."/>
        </authorList>
    </citation>
    <scope>NUCLEOTIDE SEQUENCE</scope>
    <source>
        <strain evidence="1">USAMLcec2-132</strain>
    </source>
</reference>
<dbReference type="AlphaFoldDB" id="A0A9D2NEL9"/>
<dbReference type="Proteomes" id="UP000823891">
    <property type="component" value="Unassembled WGS sequence"/>
</dbReference>
<sequence length="70" mass="8209">MECRTIAEFGGEYERLMENTVIRRTDGSFWICGANVGDEEKVLPLYYETTDYPLICTWEFLPFDWDGGEE</sequence>
<evidence type="ECO:0000313" key="2">
    <source>
        <dbReference type="Proteomes" id="UP000823891"/>
    </source>
</evidence>